<evidence type="ECO:0000259" key="2">
    <source>
        <dbReference type="Pfam" id="PF01370"/>
    </source>
</evidence>
<dbReference type="EMBL" id="UINC01000565">
    <property type="protein sequence ID" value="SUZ57567.1"/>
    <property type="molecule type" value="Genomic_DNA"/>
</dbReference>
<comment type="similarity">
    <text evidence="1">Belongs to the NAD(P)-dependent epimerase/dehydratase family.</text>
</comment>
<feature type="non-terminal residue" evidence="3">
    <location>
        <position position="211"/>
    </location>
</feature>
<organism evidence="3">
    <name type="scientific">marine metagenome</name>
    <dbReference type="NCBI Taxonomy" id="408172"/>
    <lineage>
        <taxon>unclassified sequences</taxon>
        <taxon>metagenomes</taxon>
        <taxon>ecological metagenomes</taxon>
    </lineage>
</organism>
<protein>
    <recommendedName>
        <fullName evidence="2">NAD-dependent epimerase/dehydratase domain-containing protein</fullName>
    </recommendedName>
</protein>
<evidence type="ECO:0000256" key="1">
    <source>
        <dbReference type="ARBA" id="ARBA00007637"/>
    </source>
</evidence>
<dbReference type="Pfam" id="PF01370">
    <property type="entry name" value="Epimerase"/>
    <property type="match status" value="1"/>
</dbReference>
<evidence type="ECO:0000313" key="3">
    <source>
        <dbReference type="EMBL" id="SUZ57567.1"/>
    </source>
</evidence>
<sequence length="211" mass="23612">MSLGLEENIDPRSIFIQGSTHSNSDLDSVLSVEFDGIIHLAAWKAAGESMTDPAKYAHNNLIGTINLLNACDRHGIKRFVFSSTSSVYGNPEYIPIDENHPTEPISYYGETKLQVEKNLKWFSELKGIRFGVLRYFNAAGYDKKGRIKGRERNALNLIPIAMEVAAGIREKMQVFGDNYDTHDGTGVRDYIHVSDLAIAHMKALNYISEND</sequence>
<gene>
    <name evidence="3" type="ORF">METZ01_LOCUS10421</name>
</gene>
<dbReference type="GO" id="GO:0033499">
    <property type="term" value="P:galactose catabolic process via UDP-galactose, Leloir pathway"/>
    <property type="evidence" value="ECO:0007669"/>
    <property type="project" value="TreeGrafter"/>
</dbReference>
<accession>A0A381NSS3</accession>
<dbReference type="InterPro" id="IPR036291">
    <property type="entry name" value="NAD(P)-bd_dom_sf"/>
</dbReference>
<dbReference type="Gene3D" id="3.40.50.720">
    <property type="entry name" value="NAD(P)-binding Rossmann-like Domain"/>
    <property type="match status" value="1"/>
</dbReference>
<dbReference type="AlphaFoldDB" id="A0A381NSS3"/>
<reference evidence="3" key="1">
    <citation type="submission" date="2018-05" db="EMBL/GenBank/DDBJ databases">
        <authorList>
            <person name="Lanie J.A."/>
            <person name="Ng W.-L."/>
            <person name="Kazmierczak K.M."/>
            <person name="Andrzejewski T.M."/>
            <person name="Davidsen T.M."/>
            <person name="Wayne K.J."/>
            <person name="Tettelin H."/>
            <person name="Glass J.I."/>
            <person name="Rusch D."/>
            <person name="Podicherti R."/>
            <person name="Tsui H.-C.T."/>
            <person name="Winkler M.E."/>
        </authorList>
    </citation>
    <scope>NUCLEOTIDE SEQUENCE</scope>
</reference>
<feature type="non-terminal residue" evidence="3">
    <location>
        <position position="1"/>
    </location>
</feature>
<proteinExistence type="inferred from homology"/>
<feature type="domain" description="NAD-dependent epimerase/dehydratase" evidence="2">
    <location>
        <begin position="14"/>
        <end position="206"/>
    </location>
</feature>
<dbReference type="PANTHER" id="PTHR43725">
    <property type="entry name" value="UDP-GLUCOSE 4-EPIMERASE"/>
    <property type="match status" value="1"/>
</dbReference>
<dbReference type="PANTHER" id="PTHR43725:SF53">
    <property type="entry name" value="UDP-ARABINOSE 4-EPIMERASE 1"/>
    <property type="match status" value="1"/>
</dbReference>
<name>A0A381NSS3_9ZZZZ</name>
<dbReference type="Gene3D" id="3.90.25.10">
    <property type="entry name" value="UDP-galactose 4-epimerase, domain 1"/>
    <property type="match status" value="1"/>
</dbReference>
<dbReference type="SUPFAM" id="SSF51735">
    <property type="entry name" value="NAD(P)-binding Rossmann-fold domains"/>
    <property type="match status" value="1"/>
</dbReference>
<dbReference type="InterPro" id="IPR001509">
    <property type="entry name" value="Epimerase_deHydtase"/>
</dbReference>